<reference evidence="1" key="2">
    <citation type="submission" date="2020-11" db="EMBL/GenBank/DDBJ databases">
        <authorList>
            <person name="McCartney M.A."/>
            <person name="Auch B."/>
            <person name="Kono T."/>
            <person name="Mallez S."/>
            <person name="Becker A."/>
            <person name="Gohl D.M."/>
            <person name="Silverstein K.A.T."/>
            <person name="Koren S."/>
            <person name="Bechman K.B."/>
            <person name="Herman A."/>
            <person name="Abrahante J.E."/>
            <person name="Garbe J."/>
        </authorList>
    </citation>
    <scope>NUCLEOTIDE SEQUENCE</scope>
    <source>
        <strain evidence="1">Duluth1</strain>
        <tissue evidence="1">Whole animal</tissue>
    </source>
</reference>
<protein>
    <submittedName>
        <fullName evidence="1">Uncharacterized protein</fullName>
    </submittedName>
</protein>
<gene>
    <name evidence="1" type="ORF">DPMN_014032</name>
</gene>
<organism evidence="1 2">
    <name type="scientific">Dreissena polymorpha</name>
    <name type="common">Zebra mussel</name>
    <name type="synonym">Mytilus polymorpha</name>
    <dbReference type="NCBI Taxonomy" id="45954"/>
    <lineage>
        <taxon>Eukaryota</taxon>
        <taxon>Metazoa</taxon>
        <taxon>Spiralia</taxon>
        <taxon>Lophotrochozoa</taxon>
        <taxon>Mollusca</taxon>
        <taxon>Bivalvia</taxon>
        <taxon>Autobranchia</taxon>
        <taxon>Heteroconchia</taxon>
        <taxon>Euheterodonta</taxon>
        <taxon>Imparidentia</taxon>
        <taxon>Neoheterodontei</taxon>
        <taxon>Myida</taxon>
        <taxon>Dreissenoidea</taxon>
        <taxon>Dreissenidae</taxon>
        <taxon>Dreissena</taxon>
    </lineage>
</organism>
<accession>A0A9D4S468</accession>
<proteinExistence type="predicted"/>
<dbReference type="EMBL" id="JAIWYP010000001">
    <property type="protein sequence ID" value="KAH3889965.1"/>
    <property type="molecule type" value="Genomic_DNA"/>
</dbReference>
<reference evidence="1" key="1">
    <citation type="journal article" date="2019" name="bioRxiv">
        <title>The Genome of the Zebra Mussel, Dreissena polymorpha: A Resource for Invasive Species Research.</title>
        <authorList>
            <person name="McCartney M.A."/>
            <person name="Auch B."/>
            <person name="Kono T."/>
            <person name="Mallez S."/>
            <person name="Zhang Y."/>
            <person name="Obille A."/>
            <person name="Becker A."/>
            <person name="Abrahante J.E."/>
            <person name="Garbe J."/>
            <person name="Badalamenti J.P."/>
            <person name="Herman A."/>
            <person name="Mangelson H."/>
            <person name="Liachko I."/>
            <person name="Sullivan S."/>
            <person name="Sone E.D."/>
            <person name="Koren S."/>
            <person name="Silverstein K.A.T."/>
            <person name="Beckman K.B."/>
            <person name="Gohl D.M."/>
        </authorList>
    </citation>
    <scope>NUCLEOTIDE SEQUENCE</scope>
    <source>
        <strain evidence="1">Duluth1</strain>
        <tissue evidence="1">Whole animal</tissue>
    </source>
</reference>
<evidence type="ECO:0000313" key="1">
    <source>
        <dbReference type="EMBL" id="KAH3889965.1"/>
    </source>
</evidence>
<evidence type="ECO:0000313" key="2">
    <source>
        <dbReference type="Proteomes" id="UP000828390"/>
    </source>
</evidence>
<comment type="caution">
    <text evidence="1">The sequence shown here is derived from an EMBL/GenBank/DDBJ whole genome shotgun (WGS) entry which is preliminary data.</text>
</comment>
<name>A0A9D4S468_DREPO</name>
<dbReference type="AlphaFoldDB" id="A0A9D4S468"/>
<sequence>MLFIISGSAVTLNGFTRKPQDVLMRITGAQAIPAIGFHKKIGEATRVNTVMCPGSHSWTPPTSS</sequence>
<dbReference type="Proteomes" id="UP000828390">
    <property type="component" value="Unassembled WGS sequence"/>
</dbReference>
<keyword evidence="2" id="KW-1185">Reference proteome</keyword>